<evidence type="ECO:0000313" key="3">
    <source>
        <dbReference type="Proteomes" id="UP001597083"/>
    </source>
</evidence>
<name>A0ABW3CFJ0_9ACTN</name>
<evidence type="ECO:0000313" key="2">
    <source>
        <dbReference type="EMBL" id="MFD0853151.1"/>
    </source>
</evidence>
<feature type="non-terminal residue" evidence="2">
    <location>
        <position position="173"/>
    </location>
</feature>
<accession>A0ABW3CFJ0</accession>
<proteinExistence type="predicted"/>
<keyword evidence="3" id="KW-1185">Reference proteome</keyword>
<sequence length="173" mass="18596">MANEIELGGAGREVRVALGRLGEDLVGMSASSRRGYELPLVVMNACGSARMHATGAVSFPYLFLQNGNRGFIGSEIEIPDDLAAEFSKALYTHLILRRLPLGESMLGARRDLLRDFRNPLVLACSSYADPDIRVVGRTALVEEVIRVLGLEDESGRADRLPPAGSDPPSQGAC</sequence>
<dbReference type="EMBL" id="JBHTIR010001926">
    <property type="protein sequence ID" value="MFD0853151.1"/>
    <property type="molecule type" value="Genomic_DNA"/>
</dbReference>
<comment type="caution">
    <text evidence="2">The sequence shown here is derived from an EMBL/GenBank/DDBJ whole genome shotgun (WGS) entry which is preliminary data.</text>
</comment>
<protein>
    <submittedName>
        <fullName evidence="2">CHAT domain-containing protein</fullName>
    </submittedName>
</protein>
<reference evidence="3" key="1">
    <citation type="journal article" date="2019" name="Int. J. Syst. Evol. Microbiol.">
        <title>The Global Catalogue of Microorganisms (GCM) 10K type strain sequencing project: providing services to taxonomists for standard genome sequencing and annotation.</title>
        <authorList>
            <consortium name="The Broad Institute Genomics Platform"/>
            <consortium name="The Broad Institute Genome Sequencing Center for Infectious Disease"/>
            <person name="Wu L."/>
            <person name="Ma J."/>
        </authorList>
    </citation>
    <scope>NUCLEOTIDE SEQUENCE [LARGE SCALE GENOMIC DNA]</scope>
    <source>
        <strain evidence="3">JCM 31696</strain>
    </source>
</reference>
<evidence type="ECO:0000259" key="1">
    <source>
        <dbReference type="Pfam" id="PF12770"/>
    </source>
</evidence>
<dbReference type="Pfam" id="PF12770">
    <property type="entry name" value="CHAT"/>
    <property type="match status" value="1"/>
</dbReference>
<organism evidence="2 3">
    <name type="scientific">Actinomadura adrarensis</name>
    <dbReference type="NCBI Taxonomy" id="1819600"/>
    <lineage>
        <taxon>Bacteria</taxon>
        <taxon>Bacillati</taxon>
        <taxon>Actinomycetota</taxon>
        <taxon>Actinomycetes</taxon>
        <taxon>Streptosporangiales</taxon>
        <taxon>Thermomonosporaceae</taxon>
        <taxon>Actinomadura</taxon>
    </lineage>
</organism>
<dbReference type="InterPro" id="IPR024983">
    <property type="entry name" value="CHAT_dom"/>
</dbReference>
<dbReference type="Proteomes" id="UP001597083">
    <property type="component" value="Unassembled WGS sequence"/>
</dbReference>
<gene>
    <name evidence="2" type="ORF">ACFQ07_13000</name>
</gene>
<feature type="domain" description="CHAT" evidence="1">
    <location>
        <begin position="32"/>
        <end position="115"/>
    </location>
</feature>